<evidence type="ECO:0000313" key="4">
    <source>
        <dbReference type="Proteomes" id="UP001597521"/>
    </source>
</evidence>
<reference evidence="4" key="1">
    <citation type="journal article" date="2019" name="Int. J. Syst. Evol. Microbiol.">
        <title>The Global Catalogue of Microorganisms (GCM) 10K type strain sequencing project: providing services to taxonomists for standard genome sequencing and annotation.</title>
        <authorList>
            <consortium name="The Broad Institute Genomics Platform"/>
            <consortium name="The Broad Institute Genome Sequencing Center for Infectious Disease"/>
            <person name="Wu L."/>
            <person name="Ma J."/>
        </authorList>
    </citation>
    <scope>NUCLEOTIDE SEQUENCE [LARGE SCALE GENOMIC DNA]</scope>
    <source>
        <strain evidence="4">CCM 7427</strain>
    </source>
</reference>
<keyword evidence="1" id="KW-1133">Transmembrane helix</keyword>
<feature type="transmembrane region" description="Helical" evidence="1">
    <location>
        <begin position="136"/>
        <end position="157"/>
    </location>
</feature>
<evidence type="ECO:0000259" key="2">
    <source>
        <dbReference type="Pfam" id="PF13386"/>
    </source>
</evidence>
<proteinExistence type="predicted"/>
<evidence type="ECO:0000313" key="3">
    <source>
        <dbReference type="EMBL" id="MFD2647080.1"/>
    </source>
</evidence>
<dbReference type="PANTHER" id="PTHR42208">
    <property type="entry name" value="HEAVY METAL TRANSPORTER-RELATED"/>
    <property type="match status" value="1"/>
</dbReference>
<dbReference type="InterPro" id="IPR039447">
    <property type="entry name" value="UreH-like_TM_dom"/>
</dbReference>
<protein>
    <submittedName>
        <fullName evidence="3">Sulfite exporter TauE/SafE family protein</fullName>
    </submittedName>
</protein>
<organism evidence="3 4">
    <name type="scientific">Devosia albogilva</name>
    <dbReference type="NCBI Taxonomy" id="429726"/>
    <lineage>
        <taxon>Bacteria</taxon>
        <taxon>Pseudomonadati</taxon>
        <taxon>Pseudomonadota</taxon>
        <taxon>Alphaproteobacteria</taxon>
        <taxon>Hyphomicrobiales</taxon>
        <taxon>Devosiaceae</taxon>
        <taxon>Devosia</taxon>
    </lineage>
</organism>
<name>A0ABW5QH42_9HYPH</name>
<dbReference type="EMBL" id="JBHUNP010000001">
    <property type="protein sequence ID" value="MFD2647080.1"/>
    <property type="molecule type" value="Genomic_DNA"/>
</dbReference>
<gene>
    <name evidence="3" type="ORF">ACFSX5_04625</name>
</gene>
<dbReference type="Pfam" id="PF13386">
    <property type="entry name" value="DsbD_2"/>
    <property type="match status" value="1"/>
</dbReference>
<dbReference type="PANTHER" id="PTHR42208:SF1">
    <property type="entry name" value="HEAVY METAL TRANSPORTER"/>
    <property type="match status" value="1"/>
</dbReference>
<comment type="caution">
    <text evidence="3">The sequence shown here is derived from an EMBL/GenBank/DDBJ whole genome shotgun (WGS) entry which is preliminary data.</text>
</comment>
<sequence>MIPSPIIWGLLLGLGSSLHCAGMCGPIGCTLMMAMPGATDRRSLLVRIARMQLGRVTAYAGLGLVFGLLGASLYASLDLSALHQAMQWVAALVVIWMGLATAGMVPALAGADRLLAPLASGLARYRMAASAGGPEAALAAGLIWGLTPCAMVYAAIFNSLLTGDAWMGALLMLSFGIGTIPAVVITTLALLKAAGRRHRPGRVAAGAMLIGAGVLGLLLTVPGSPLCITPAWPPG</sequence>
<dbReference type="RefSeq" id="WP_386832121.1">
    <property type="nucleotide sequence ID" value="NZ_JBHUNP010000001.1"/>
</dbReference>
<dbReference type="Proteomes" id="UP001597521">
    <property type="component" value="Unassembled WGS sequence"/>
</dbReference>
<keyword evidence="1" id="KW-0472">Membrane</keyword>
<feature type="transmembrane region" description="Helical" evidence="1">
    <location>
        <begin position="89"/>
        <end position="115"/>
    </location>
</feature>
<feature type="transmembrane region" description="Helical" evidence="1">
    <location>
        <begin position="6"/>
        <end position="35"/>
    </location>
</feature>
<feature type="transmembrane region" description="Helical" evidence="1">
    <location>
        <begin position="169"/>
        <end position="191"/>
    </location>
</feature>
<feature type="domain" description="Urease accessory protein UreH-like transmembrane" evidence="2">
    <location>
        <begin position="10"/>
        <end position="214"/>
    </location>
</feature>
<keyword evidence="4" id="KW-1185">Reference proteome</keyword>
<feature type="transmembrane region" description="Helical" evidence="1">
    <location>
        <begin position="203"/>
        <end position="221"/>
    </location>
</feature>
<feature type="transmembrane region" description="Helical" evidence="1">
    <location>
        <begin position="56"/>
        <end position="77"/>
    </location>
</feature>
<keyword evidence="1" id="KW-0812">Transmembrane</keyword>
<accession>A0ABW5QH42</accession>
<evidence type="ECO:0000256" key="1">
    <source>
        <dbReference type="SAM" id="Phobius"/>
    </source>
</evidence>